<sequence length="277" mass="31842">MEELLTKLLSTLQVPTIVVGISAIVFKLLTFLPVTFVTAQDFEKKFYTKEQRLLHQIVHFIFSMIVVTIFMVLIGDYFANNTHWYNPWIALVALIYVIFFFYLIFGMAAMRKKITGLDSLRNRRFFMLATGIYCAAATAIVPYSTGSIIGGMYQTKPETMSLEYFLVLAIIYFICSALIVVLLKPLNSVLAFNTEKVVSIEMDKEGQKEKWYLLHPVKSDSYLIGDNYIPVLCKRNRIITKEELVQKEFLIEDLDDMKNESSIAKNNKIEDEKTVTS</sequence>
<feature type="transmembrane region" description="Helical" evidence="1">
    <location>
        <begin position="125"/>
        <end position="144"/>
    </location>
</feature>
<keyword evidence="1" id="KW-0472">Membrane</keyword>
<evidence type="ECO:0000313" key="3">
    <source>
        <dbReference type="Proteomes" id="UP000036061"/>
    </source>
</evidence>
<accession>A0A2Z4MK69</accession>
<reference evidence="2 3" key="1">
    <citation type="journal article" date="2015" name="Genome Announc.">
        <title>Draft Genome Sequence of Brevibacillus brevis DZQ7, a Plant Growth-Promoting Rhizobacterium with Broad-Spectrum Antimicrobial Activity.</title>
        <authorList>
            <person name="Hou Q."/>
            <person name="Wang C."/>
            <person name="Hou X."/>
            <person name="Xia Z."/>
            <person name="Ye J."/>
            <person name="Liu K."/>
            <person name="Liu H."/>
            <person name="Wang J."/>
            <person name="Guo H."/>
            <person name="Yu X."/>
            <person name="Yang Y."/>
            <person name="Du B."/>
            <person name="Ding Y."/>
        </authorList>
    </citation>
    <scope>NUCLEOTIDE SEQUENCE [LARGE SCALE GENOMIC DNA]</scope>
    <source>
        <strain evidence="2 3">DZQ7</strain>
    </source>
</reference>
<name>A0A2Z4MK69_BREBE</name>
<dbReference type="RefSeq" id="WP_048033550.1">
    <property type="nucleotide sequence ID" value="NZ_CP030117.1"/>
</dbReference>
<keyword evidence="1" id="KW-1133">Transmembrane helix</keyword>
<feature type="transmembrane region" description="Helical" evidence="1">
    <location>
        <begin position="57"/>
        <end position="79"/>
    </location>
</feature>
<dbReference type="Proteomes" id="UP000036061">
    <property type="component" value="Chromosome"/>
</dbReference>
<organism evidence="2 3">
    <name type="scientific">Brevibacillus brevis</name>
    <name type="common">Bacillus brevis</name>
    <dbReference type="NCBI Taxonomy" id="1393"/>
    <lineage>
        <taxon>Bacteria</taxon>
        <taxon>Bacillati</taxon>
        <taxon>Bacillota</taxon>
        <taxon>Bacilli</taxon>
        <taxon>Bacillales</taxon>
        <taxon>Paenibacillaceae</taxon>
        <taxon>Brevibacillus</taxon>
    </lineage>
</organism>
<protein>
    <submittedName>
        <fullName evidence="2">Uncharacterized protein</fullName>
    </submittedName>
</protein>
<feature type="transmembrane region" description="Helical" evidence="1">
    <location>
        <begin position="164"/>
        <end position="183"/>
    </location>
</feature>
<feature type="transmembrane region" description="Helical" evidence="1">
    <location>
        <begin position="12"/>
        <end position="36"/>
    </location>
</feature>
<dbReference type="AlphaFoldDB" id="A0A2Z4MK69"/>
<proteinExistence type="predicted"/>
<evidence type="ECO:0000313" key="2">
    <source>
        <dbReference type="EMBL" id="AWX56937.1"/>
    </source>
</evidence>
<gene>
    <name evidence="2" type="ORF">AB432_018620</name>
</gene>
<keyword evidence="1" id="KW-0812">Transmembrane</keyword>
<feature type="transmembrane region" description="Helical" evidence="1">
    <location>
        <begin position="85"/>
        <end position="105"/>
    </location>
</feature>
<evidence type="ECO:0000256" key="1">
    <source>
        <dbReference type="SAM" id="Phobius"/>
    </source>
</evidence>
<dbReference type="EMBL" id="CP030117">
    <property type="protein sequence ID" value="AWX56937.1"/>
    <property type="molecule type" value="Genomic_DNA"/>
</dbReference>